<dbReference type="GO" id="GO:0016491">
    <property type="term" value="F:oxidoreductase activity"/>
    <property type="evidence" value="ECO:0007669"/>
    <property type="project" value="UniProtKB-KW"/>
</dbReference>
<evidence type="ECO:0000256" key="5">
    <source>
        <dbReference type="RuleBase" id="RU361277"/>
    </source>
</evidence>
<dbReference type="PANTHER" id="PTHR43401">
    <property type="entry name" value="L-THREONINE 3-DEHYDROGENASE"/>
    <property type="match status" value="1"/>
</dbReference>
<dbReference type="GO" id="GO:0008270">
    <property type="term" value="F:zinc ion binding"/>
    <property type="evidence" value="ECO:0007669"/>
    <property type="project" value="InterPro"/>
</dbReference>
<dbReference type="EMBL" id="CADCTS010000040">
    <property type="protein sequence ID" value="CAA9287755.1"/>
    <property type="molecule type" value="Genomic_DNA"/>
</dbReference>
<keyword evidence="2 5" id="KW-0479">Metal-binding</keyword>
<dbReference type="InterPro" id="IPR011032">
    <property type="entry name" value="GroES-like_sf"/>
</dbReference>
<evidence type="ECO:0000256" key="1">
    <source>
        <dbReference type="ARBA" id="ARBA00001947"/>
    </source>
</evidence>
<accession>A0A6J4JUR2</accession>
<dbReference type="InterPro" id="IPR013154">
    <property type="entry name" value="ADH-like_N"/>
</dbReference>
<dbReference type="Pfam" id="PF08240">
    <property type="entry name" value="ADH_N"/>
    <property type="match status" value="1"/>
</dbReference>
<feature type="region of interest" description="Disordered" evidence="6">
    <location>
        <begin position="1"/>
        <end position="25"/>
    </location>
</feature>
<dbReference type="InterPro" id="IPR013149">
    <property type="entry name" value="ADH-like_C"/>
</dbReference>
<dbReference type="PANTHER" id="PTHR43401:SF2">
    <property type="entry name" value="L-THREONINE 3-DEHYDROGENASE"/>
    <property type="match status" value="1"/>
</dbReference>
<dbReference type="Pfam" id="PF00107">
    <property type="entry name" value="ADH_zinc_N"/>
    <property type="match status" value="1"/>
</dbReference>
<dbReference type="InterPro" id="IPR002328">
    <property type="entry name" value="ADH_Zn_CS"/>
</dbReference>
<dbReference type="AlphaFoldDB" id="A0A6J4JUR2"/>
<keyword evidence="3 5" id="KW-0862">Zinc</keyword>
<dbReference type="InterPro" id="IPR050129">
    <property type="entry name" value="Zn_alcohol_dh"/>
</dbReference>
<evidence type="ECO:0000256" key="6">
    <source>
        <dbReference type="SAM" id="MobiDB-lite"/>
    </source>
</evidence>
<organism evidence="9">
    <name type="scientific">uncultured Friedmanniella sp</name>
    <dbReference type="NCBI Taxonomy" id="335381"/>
    <lineage>
        <taxon>Bacteria</taxon>
        <taxon>Bacillati</taxon>
        <taxon>Actinomycetota</taxon>
        <taxon>Actinomycetes</taxon>
        <taxon>Propionibacteriales</taxon>
        <taxon>Nocardioidaceae</taxon>
        <taxon>Friedmanniella</taxon>
        <taxon>environmental samples</taxon>
    </lineage>
</organism>
<keyword evidence="4" id="KW-0560">Oxidoreductase</keyword>
<evidence type="ECO:0000313" key="9">
    <source>
        <dbReference type="EMBL" id="CAA9287755.1"/>
    </source>
</evidence>
<evidence type="ECO:0000256" key="2">
    <source>
        <dbReference type="ARBA" id="ARBA00022723"/>
    </source>
</evidence>
<proteinExistence type="inferred from homology"/>
<protein>
    <submittedName>
        <fullName evidence="9">Threonine dehydrogenase and related Zn-dependent dehydrogenases</fullName>
    </submittedName>
</protein>
<dbReference type="InterPro" id="IPR036291">
    <property type="entry name" value="NAD(P)-bd_dom_sf"/>
</dbReference>
<dbReference type="Gene3D" id="3.40.50.720">
    <property type="entry name" value="NAD(P)-binding Rossmann-like Domain"/>
    <property type="match status" value="1"/>
</dbReference>
<sequence>MEQLRLSAPGELVLEPQPDRSPGPGEVVLEVTAAGICGSDLHGYRGVNARRRPGTVMGHEVSGVVRVIGPDVSATWADQPVVVNPVLGCGACPRCRSGRPQLCPDKALIGCLPEHPGGFATMLRAPVTALVAWSGPAPLTWGPLAEPLAVGIEAADRTPLDGREVLVLGSGPVAVSAAWAAQRRGAAVTVTETDPGRRDLLRALGLRTLPFGSEPRRVPDAVLDCVAVDDSLAYALDHVAPGGDVVVVGLGAAVAALPVERLVQGAHGLLGSAQYTPARFADAAAWAASGQLDLARLLGPPRPLAEGPALFAQWDDDPARPMRTLLVPG</sequence>
<reference evidence="9" key="1">
    <citation type="submission" date="2020-02" db="EMBL/GenBank/DDBJ databases">
        <authorList>
            <person name="Meier V. D."/>
        </authorList>
    </citation>
    <scope>NUCLEOTIDE SEQUENCE</scope>
    <source>
        <strain evidence="9">AVDCRST_MAG48</strain>
    </source>
</reference>
<gene>
    <name evidence="9" type="ORF">AVDCRST_MAG48-267</name>
</gene>
<dbReference type="Gene3D" id="3.90.180.10">
    <property type="entry name" value="Medium-chain alcohol dehydrogenases, catalytic domain"/>
    <property type="match status" value="1"/>
</dbReference>
<comment type="similarity">
    <text evidence="5">Belongs to the zinc-containing alcohol dehydrogenase family.</text>
</comment>
<dbReference type="SUPFAM" id="SSF50129">
    <property type="entry name" value="GroES-like"/>
    <property type="match status" value="1"/>
</dbReference>
<evidence type="ECO:0000256" key="4">
    <source>
        <dbReference type="ARBA" id="ARBA00023002"/>
    </source>
</evidence>
<feature type="domain" description="Alcohol dehydrogenase-like C-terminal" evidence="7">
    <location>
        <begin position="173"/>
        <end position="288"/>
    </location>
</feature>
<feature type="domain" description="Alcohol dehydrogenase-like N-terminal" evidence="8">
    <location>
        <begin position="23"/>
        <end position="132"/>
    </location>
</feature>
<evidence type="ECO:0000259" key="8">
    <source>
        <dbReference type="Pfam" id="PF08240"/>
    </source>
</evidence>
<comment type="cofactor">
    <cofactor evidence="1 5">
        <name>Zn(2+)</name>
        <dbReference type="ChEBI" id="CHEBI:29105"/>
    </cofactor>
</comment>
<evidence type="ECO:0000259" key="7">
    <source>
        <dbReference type="Pfam" id="PF00107"/>
    </source>
</evidence>
<evidence type="ECO:0000256" key="3">
    <source>
        <dbReference type="ARBA" id="ARBA00022833"/>
    </source>
</evidence>
<dbReference type="SUPFAM" id="SSF51735">
    <property type="entry name" value="NAD(P)-binding Rossmann-fold domains"/>
    <property type="match status" value="1"/>
</dbReference>
<name>A0A6J4JUR2_9ACTN</name>
<dbReference type="PROSITE" id="PS00059">
    <property type="entry name" value="ADH_ZINC"/>
    <property type="match status" value="1"/>
</dbReference>